<evidence type="ECO:0000256" key="1">
    <source>
        <dbReference type="ARBA" id="ARBA00022598"/>
    </source>
</evidence>
<dbReference type="AlphaFoldDB" id="A0A3M8H463"/>
<dbReference type="InterPro" id="IPR003806">
    <property type="entry name" value="ATP-grasp_PylC-type"/>
</dbReference>
<dbReference type="InterPro" id="IPR011761">
    <property type="entry name" value="ATP-grasp"/>
</dbReference>
<keyword evidence="2 4" id="KW-0547">Nucleotide-binding</keyword>
<sequence length="373" mass="43228">MFSDERAGDYLSNQYKYVEYFTNWRHNGLIEKKALELHEKYNFKYIIATSESDIERAAQLREYLNIDGQNVESAIAFRNKVVMKDILLKAGIRVPKYKKVENPLDLVGFVKENGYPIILKPINGAGAEETFLIQNENSLEDALKNTGFREFEVEEFIEGDVYHIDGIWDGNDFLFVVASKYINSLINFRDDSIIGSFILPEGNLSEQLIRYTKEVLIALPTNSTIGFHCELFLTPKKEIVLCEIASRVGGAKVVKMIESMYGFNLQEKTLHSQINKYFDIQKTIKNKRNYEIVGFLLLLSREGFLVDIPRKLPSKKIIEYNLNLKNNRQYNSPKRVIDSIASVVLYGDNEEEFLKEIKEIKNYFENMTLWKEG</sequence>
<comment type="caution">
    <text evidence="6">The sequence shown here is derived from an EMBL/GenBank/DDBJ whole genome shotgun (WGS) entry which is preliminary data.</text>
</comment>
<dbReference type="PANTHER" id="PTHR43585:SF2">
    <property type="entry name" value="ATP-GRASP ENZYME FSQD"/>
    <property type="match status" value="1"/>
</dbReference>
<dbReference type="InterPro" id="IPR013815">
    <property type="entry name" value="ATP_grasp_subdomain_1"/>
</dbReference>
<dbReference type="OrthoDB" id="2210549at2"/>
<dbReference type="PROSITE" id="PS50975">
    <property type="entry name" value="ATP_GRASP"/>
    <property type="match status" value="1"/>
</dbReference>
<keyword evidence="1" id="KW-0436">Ligase</keyword>
<reference evidence="6 7" key="1">
    <citation type="journal article" date="2014" name="Int. J. Syst. Evol. Microbiol.">
        <title>Lysinibacillus halotolerans sp. nov., isolated from saline-alkaline soil.</title>
        <authorList>
            <person name="Kong D."/>
            <person name="Wang Y."/>
            <person name="Zhao B."/>
            <person name="Li Y."/>
            <person name="Song J."/>
            <person name="Zhai Y."/>
            <person name="Zhang C."/>
            <person name="Wang H."/>
            <person name="Chen X."/>
            <person name="Zhao B."/>
            <person name="Ruan Z."/>
        </authorList>
    </citation>
    <scope>NUCLEOTIDE SEQUENCE [LARGE SCALE GENOMIC DNA]</scope>
    <source>
        <strain evidence="6 7">MCCC 1A12703</strain>
    </source>
</reference>
<dbReference type="GO" id="GO:0016874">
    <property type="term" value="F:ligase activity"/>
    <property type="evidence" value="ECO:0007669"/>
    <property type="project" value="UniProtKB-KW"/>
</dbReference>
<dbReference type="RefSeq" id="WP_122973397.1">
    <property type="nucleotide sequence ID" value="NZ_RHLQ01000057.1"/>
</dbReference>
<evidence type="ECO:0000256" key="2">
    <source>
        <dbReference type="ARBA" id="ARBA00022741"/>
    </source>
</evidence>
<evidence type="ECO:0000313" key="6">
    <source>
        <dbReference type="EMBL" id="RNC97246.1"/>
    </source>
</evidence>
<dbReference type="PANTHER" id="PTHR43585">
    <property type="entry name" value="FUMIPYRROLE BIOSYNTHESIS PROTEIN C"/>
    <property type="match status" value="1"/>
</dbReference>
<protein>
    <submittedName>
        <fullName evidence="6">ATP-grasp domain-containing protein</fullName>
    </submittedName>
</protein>
<keyword evidence="3 4" id="KW-0067">ATP-binding</keyword>
<organism evidence="6 7">
    <name type="scientific">Lysinibacillus halotolerans</name>
    <dbReference type="NCBI Taxonomy" id="1368476"/>
    <lineage>
        <taxon>Bacteria</taxon>
        <taxon>Bacillati</taxon>
        <taxon>Bacillota</taxon>
        <taxon>Bacilli</taxon>
        <taxon>Bacillales</taxon>
        <taxon>Bacillaceae</taxon>
        <taxon>Lysinibacillus</taxon>
    </lineage>
</organism>
<keyword evidence="7" id="KW-1185">Reference proteome</keyword>
<dbReference type="GO" id="GO:0005524">
    <property type="term" value="F:ATP binding"/>
    <property type="evidence" value="ECO:0007669"/>
    <property type="project" value="UniProtKB-UniRule"/>
</dbReference>
<accession>A0A3M8H463</accession>
<proteinExistence type="predicted"/>
<evidence type="ECO:0000313" key="7">
    <source>
        <dbReference type="Proteomes" id="UP000279909"/>
    </source>
</evidence>
<dbReference type="InterPro" id="IPR052032">
    <property type="entry name" value="ATP-dep_AA_Ligase"/>
</dbReference>
<dbReference type="Pfam" id="PF02655">
    <property type="entry name" value="ATP-grasp_3"/>
    <property type="match status" value="1"/>
</dbReference>
<dbReference type="Gene3D" id="3.40.50.20">
    <property type="match status" value="1"/>
</dbReference>
<evidence type="ECO:0000256" key="4">
    <source>
        <dbReference type="PROSITE-ProRule" id="PRU00409"/>
    </source>
</evidence>
<dbReference type="EMBL" id="RHLQ01000057">
    <property type="protein sequence ID" value="RNC97246.1"/>
    <property type="molecule type" value="Genomic_DNA"/>
</dbReference>
<dbReference type="GO" id="GO:0046872">
    <property type="term" value="F:metal ion binding"/>
    <property type="evidence" value="ECO:0007669"/>
    <property type="project" value="InterPro"/>
</dbReference>
<evidence type="ECO:0000256" key="3">
    <source>
        <dbReference type="ARBA" id="ARBA00022840"/>
    </source>
</evidence>
<dbReference type="Gene3D" id="3.30.470.20">
    <property type="entry name" value="ATP-grasp fold, B domain"/>
    <property type="match status" value="1"/>
</dbReference>
<dbReference type="SUPFAM" id="SSF56059">
    <property type="entry name" value="Glutathione synthetase ATP-binding domain-like"/>
    <property type="match status" value="1"/>
</dbReference>
<feature type="domain" description="ATP-grasp" evidence="5">
    <location>
        <begin position="84"/>
        <end position="274"/>
    </location>
</feature>
<evidence type="ECO:0000259" key="5">
    <source>
        <dbReference type="PROSITE" id="PS50975"/>
    </source>
</evidence>
<dbReference type="Proteomes" id="UP000279909">
    <property type="component" value="Unassembled WGS sequence"/>
</dbReference>
<gene>
    <name evidence="6" type="ORF">EC501_16250</name>
</gene>
<dbReference type="Gene3D" id="3.30.1490.20">
    <property type="entry name" value="ATP-grasp fold, A domain"/>
    <property type="match status" value="1"/>
</dbReference>
<name>A0A3M8H463_9BACI</name>